<evidence type="ECO:0000256" key="1">
    <source>
        <dbReference type="SAM" id="Phobius"/>
    </source>
</evidence>
<keyword evidence="1" id="KW-1133">Transmembrane helix</keyword>
<organism evidence="2 3">
    <name type="scientific">Frieseomelitta varia</name>
    <dbReference type="NCBI Taxonomy" id="561572"/>
    <lineage>
        <taxon>Eukaryota</taxon>
        <taxon>Metazoa</taxon>
        <taxon>Ecdysozoa</taxon>
        <taxon>Arthropoda</taxon>
        <taxon>Hexapoda</taxon>
        <taxon>Insecta</taxon>
        <taxon>Pterygota</taxon>
        <taxon>Neoptera</taxon>
        <taxon>Endopterygota</taxon>
        <taxon>Hymenoptera</taxon>
        <taxon>Apocrita</taxon>
        <taxon>Aculeata</taxon>
        <taxon>Apoidea</taxon>
        <taxon>Anthophila</taxon>
        <taxon>Apidae</taxon>
        <taxon>Frieseomelitta</taxon>
    </lineage>
</organism>
<name>A0A833SHW0_9HYME</name>
<protein>
    <submittedName>
        <fullName evidence="2">Uncharacterized protein</fullName>
    </submittedName>
</protein>
<accession>A0A833SHW0</accession>
<feature type="transmembrane region" description="Helical" evidence="1">
    <location>
        <begin position="182"/>
        <end position="203"/>
    </location>
</feature>
<reference evidence="2" key="1">
    <citation type="submission" date="2019-11" db="EMBL/GenBank/DDBJ databases">
        <title>The nuclear and mitochondrial genomes of Frieseomelitta varia - a highly eusocial stingless bee (Meliponini) with a permanently sterile worker caste.</title>
        <authorList>
            <person name="Freitas F.C.P."/>
            <person name="Lourenco A.P."/>
            <person name="Nunes F.M.F."/>
            <person name="Paschoal A.R."/>
            <person name="Abreu F.C.P."/>
            <person name="Barbin F.O."/>
            <person name="Bataglia L."/>
            <person name="Cardoso-Junior C.A.M."/>
            <person name="Cervoni M.S."/>
            <person name="Silva S.R."/>
            <person name="Dalarmi F."/>
            <person name="Del Lama M.A."/>
            <person name="Depintor T.S."/>
            <person name="Ferreira K.M."/>
            <person name="Goria P.S."/>
            <person name="Jaskot M.C."/>
            <person name="Lago D.C."/>
            <person name="Luna-Lucena D."/>
            <person name="Moda L.M."/>
            <person name="Nascimento L."/>
            <person name="Pedrino M."/>
            <person name="Rabico F.O."/>
            <person name="Sanches F.C."/>
            <person name="Santos D.E."/>
            <person name="Santos C.G."/>
            <person name="Vieira J."/>
            <person name="Lopes T.F."/>
            <person name="Barchuk A.R."/>
            <person name="Hartfelder K."/>
            <person name="Simoes Z.L.P."/>
            <person name="Bitondi M.M.G."/>
            <person name="Pinheiro D.G."/>
        </authorList>
    </citation>
    <scope>NUCLEOTIDE SEQUENCE</scope>
    <source>
        <strain evidence="2">USP_RPSP 00005682</strain>
        <tissue evidence="2">Whole individual</tissue>
    </source>
</reference>
<comment type="caution">
    <text evidence="2">The sequence shown here is derived from an EMBL/GenBank/DDBJ whole genome shotgun (WGS) entry which is preliminary data.</text>
</comment>
<dbReference type="EMBL" id="WNWW01000272">
    <property type="protein sequence ID" value="KAF3427173.1"/>
    <property type="molecule type" value="Genomic_DNA"/>
</dbReference>
<gene>
    <name evidence="2" type="ORF">E2986_12316</name>
</gene>
<evidence type="ECO:0000313" key="2">
    <source>
        <dbReference type="EMBL" id="KAF3427173.1"/>
    </source>
</evidence>
<feature type="transmembrane region" description="Helical" evidence="1">
    <location>
        <begin position="31"/>
        <end position="51"/>
    </location>
</feature>
<dbReference type="AlphaFoldDB" id="A0A833SHW0"/>
<sequence>MTSKSVINRPLEYSLRLFGVWPDSSYPILKIIVWTIIMSTFLIFQYWYCIIHIKSSLIELLDGLSYTLSNSLVFLKLIVIWLHKRTFYEILRTIFEDWNIGSTTVQNKQIMLDKAILSSRISNFLIGYFAITFFLYAGLALALFDEEQISSDSKQRKFLIRMEFPFAATISPHYEIILAIQFIFEFLIVYGAATSIALIAALVSNF</sequence>
<proteinExistence type="predicted"/>
<feature type="transmembrane region" description="Helical" evidence="1">
    <location>
        <begin position="63"/>
        <end position="82"/>
    </location>
</feature>
<keyword evidence="3" id="KW-1185">Reference proteome</keyword>
<keyword evidence="1" id="KW-0812">Transmembrane</keyword>
<evidence type="ECO:0000313" key="3">
    <source>
        <dbReference type="Proteomes" id="UP000655588"/>
    </source>
</evidence>
<keyword evidence="1" id="KW-0472">Membrane</keyword>
<feature type="transmembrane region" description="Helical" evidence="1">
    <location>
        <begin position="121"/>
        <end position="144"/>
    </location>
</feature>
<dbReference type="Proteomes" id="UP000655588">
    <property type="component" value="Unassembled WGS sequence"/>
</dbReference>